<keyword evidence="3" id="KW-1185">Reference proteome</keyword>
<accession>A0A4Y6RCH0</accession>
<protein>
    <submittedName>
        <fullName evidence="2">Uncharacterized protein</fullName>
    </submittedName>
</protein>
<name>A0A4Y6RCH0_9BURK</name>
<feature type="region of interest" description="Disordered" evidence="1">
    <location>
        <begin position="90"/>
        <end position="110"/>
    </location>
</feature>
<dbReference type="KEGG" id="jas:FJQ89_06800"/>
<evidence type="ECO:0000313" key="3">
    <source>
        <dbReference type="Proteomes" id="UP000316665"/>
    </source>
</evidence>
<dbReference type="RefSeq" id="WP_141169589.1">
    <property type="nucleotide sequence ID" value="NZ_CP041185.1"/>
</dbReference>
<dbReference type="OrthoDB" id="8706768at2"/>
<gene>
    <name evidence="2" type="ORF">FJQ89_06800</name>
</gene>
<proteinExistence type="predicted"/>
<dbReference type="EMBL" id="CP041185">
    <property type="protein sequence ID" value="QDG70157.1"/>
    <property type="molecule type" value="Genomic_DNA"/>
</dbReference>
<sequence>MNEMINITIGLIYYEYCRALDIRCDERRRHELMSVMLYRAEEMGYDDYKRGNEKVPRLFNREVGLRDAWLMGFAQAAIRDSVEQLMELRRKRQQDPAEAVEHHGGDDGRC</sequence>
<organism evidence="2 3">
    <name type="scientific">Janthinobacterium tructae</name>
    <dbReference type="NCBI Taxonomy" id="2590869"/>
    <lineage>
        <taxon>Bacteria</taxon>
        <taxon>Pseudomonadati</taxon>
        <taxon>Pseudomonadota</taxon>
        <taxon>Betaproteobacteria</taxon>
        <taxon>Burkholderiales</taxon>
        <taxon>Oxalobacteraceae</taxon>
        <taxon>Janthinobacterium</taxon>
    </lineage>
</organism>
<reference evidence="2 3" key="1">
    <citation type="submission" date="2019-06" db="EMBL/GenBank/DDBJ databases">
        <title>Complete genome sequence of Janthinobacterium sp. SNU WT3 isolated from diseased rainbow trout.</title>
        <authorList>
            <person name="Oh W.T."/>
            <person name="Park S.C."/>
        </authorList>
    </citation>
    <scope>NUCLEOTIDE SEQUENCE [LARGE SCALE GENOMIC DNA]</scope>
    <source>
        <strain evidence="2 3">SNU WT3</strain>
    </source>
</reference>
<dbReference type="Proteomes" id="UP000316665">
    <property type="component" value="Chromosome"/>
</dbReference>
<dbReference type="AlphaFoldDB" id="A0A4Y6RCH0"/>
<evidence type="ECO:0000313" key="2">
    <source>
        <dbReference type="EMBL" id="QDG70157.1"/>
    </source>
</evidence>
<evidence type="ECO:0000256" key="1">
    <source>
        <dbReference type="SAM" id="MobiDB-lite"/>
    </source>
</evidence>